<organism evidence="3 4">
    <name type="scientific">Defluviitalea raffinosedens</name>
    <dbReference type="NCBI Taxonomy" id="1450156"/>
    <lineage>
        <taxon>Bacteria</taxon>
        <taxon>Bacillati</taxon>
        <taxon>Bacillota</taxon>
        <taxon>Clostridia</taxon>
        <taxon>Lachnospirales</taxon>
        <taxon>Defluviitaleaceae</taxon>
        <taxon>Defluviitalea</taxon>
    </lineage>
</organism>
<evidence type="ECO:0000313" key="4">
    <source>
        <dbReference type="Proteomes" id="UP000483018"/>
    </source>
</evidence>
<dbReference type="PANTHER" id="PTHR47245:SF2">
    <property type="entry name" value="PEPTIDYL-PROLYL CIS-TRANS ISOMERASE HP_0175-RELATED"/>
    <property type="match status" value="1"/>
</dbReference>
<dbReference type="RefSeq" id="WP_158741530.1">
    <property type="nucleotide sequence ID" value="NZ_JAFBEP010000018.1"/>
</dbReference>
<accession>A0A7C8LI11</accession>
<dbReference type="InterPro" id="IPR027304">
    <property type="entry name" value="Trigger_fact/SurA_dom_sf"/>
</dbReference>
<evidence type="ECO:0000259" key="2">
    <source>
        <dbReference type="PROSITE" id="PS50198"/>
    </source>
</evidence>
<name>A0A7C8LI11_9FIRM</name>
<dbReference type="EMBL" id="WSLF01000016">
    <property type="protein sequence ID" value="KAE9629796.1"/>
    <property type="molecule type" value="Genomic_DNA"/>
</dbReference>
<proteinExistence type="predicted"/>
<protein>
    <submittedName>
        <fullName evidence="3">Peptidylprolyl isomerase</fullName>
    </submittedName>
</protein>
<dbReference type="SUPFAM" id="SSF109998">
    <property type="entry name" value="Triger factor/SurA peptide-binding domain-like"/>
    <property type="match status" value="1"/>
</dbReference>
<dbReference type="InterPro" id="IPR023058">
    <property type="entry name" value="PPIase_PpiC_CS"/>
</dbReference>
<keyword evidence="4" id="KW-1185">Reference proteome</keyword>
<dbReference type="InterPro" id="IPR046357">
    <property type="entry name" value="PPIase_dom_sf"/>
</dbReference>
<dbReference type="PROSITE" id="PS01096">
    <property type="entry name" value="PPIC_PPIASE_1"/>
    <property type="match status" value="1"/>
</dbReference>
<dbReference type="InterPro" id="IPR050245">
    <property type="entry name" value="PrsA_foldase"/>
</dbReference>
<dbReference type="InterPro" id="IPR000297">
    <property type="entry name" value="PPIase_PpiC"/>
</dbReference>
<dbReference type="PANTHER" id="PTHR47245">
    <property type="entry name" value="PEPTIDYLPROLYL ISOMERASE"/>
    <property type="match status" value="1"/>
</dbReference>
<gene>
    <name evidence="3" type="ORF">GND95_12705</name>
</gene>
<reference evidence="3 4" key="1">
    <citation type="submission" date="2019-12" db="EMBL/GenBank/DDBJ databases">
        <title>Defluviitalea raffinosedens, isolated from a biogas fermenter, genome sequencing and characterization.</title>
        <authorList>
            <person name="Rettenmaier R."/>
            <person name="Schneider M."/>
            <person name="Neuhaus K."/>
            <person name="Liebl W."/>
            <person name="Zverlov V."/>
        </authorList>
    </citation>
    <scope>NUCLEOTIDE SEQUENCE [LARGE SCALE GENOMIC DNA]</scope>
    <source>
        <strain evidence="3 4">249c-K6</strain>
    </source>
</reference>
<dbReference type="Gene3D" id="1.10.8.1040">
    <property type="match status" value="1"/>
</dbReference>
<dbReference type="SUPFAM" id="SSF54534">
    <property type="entry name" value="FKBP-like"/>
    <property type="match status" value="1"/>
</dbReference>
<dbReference type="Gene3D" id="3.10.50.40">
    <property type="match status" value="1"/>
</dbReference>
<dbReference type="Proteomes" id="UP000483018">
    <property type="component" value="Unassembled WGS sequence"/>
</dbReference>
<dbReference type="Pfam" id="PF00639">
    <property type="entry name" value="Rotamase"/>
    <property type="match status" value="1"/>
</dbReference>
<feature type="domain" description="PpiC" evidence="2">
    <location>
        <begin position="112"/>
        <end position="201"/>
    </location>
</feature>
<comment type="caution">
    <text evidence="3">The sequence shown here is derived from an EMBL/GenBank/DDBJ whole genome shotgun (WGS) entry which is preliminary data.</text>
</comment>
<dbReference type="PROSITE" id="PS50198">
    <property type="entry name" value="PPIC_PPIASE_2"/>
    <property type="match status" value="1"/>
</dbReference>
<evidence type="ECO:0000313" key="3">
    <source>
        <dbReference type="EMBL" id="KAE9629796.1"/>
    </source>
</evidence>
<dbReference type="OrthoDB" id="14196at2"/>
<keyword evidence="1 3" id="KW-0413">Isomerase</keyword>
<keyword evidence="1" id="KW-0697">Rotamase</keyword>
<sequence>MENKVLAIVDGREIKESDIYSLMQNLGQQAAHFRSPQGQKQLLNEIIAQELLYSEALEKEFDKEENFVTVLEQMKKSLLMQYAANKFMSSVSVSDEEVQKYFEENKAMFIQPKTVAASHILVDSEEEALNILDEIEHGLDFSDAARKYSRCPSKDSGGVLGEFSQGKMVPEFDQAVFSMEAGEISKPVQTQFGYHIIKVDKVNEEKESSFEEVKDEAKNQCLFYKQQKAYIEKQEELMKKYSVTIVE</sequence>
<dbReference type="AlphaFoldDB" id="A0A7C8LI11"/>
<dbReference type="GO" id="GO:0003755">
    <property type="term" value="F:peptidyl-prolyl cis-trans isomerase activity"/>
    <property type="evidence" value="ECO:0007669"/>
    <property type="project" value="UniProtKB-KW"/>
</dbReference>
<evidence type="ECO:0000256" key="1">
    <source>
        <dbReference type="PROSITE-ProRule" id="PRU00278"/>
    </source>
</evidence>